<feature type="transmembrane region" description="Helical" evidence="1">
    <location>
        <begin position="56"/>
        <end position="73"/>
    </location>
</feature>
<accession>A0A850RGJ0</accession>
<dbReference type="Proteomes" id="UP000592294">
    <property type="component" value="Unassembled WGS sequence"/>
</dbReference>
<dbReference type="InterPro" id="IPR023346">
    <property type="entry name" value="Lysozyme-like_dom_sf"/>
</dbReference>
<protein>
    <submittedName>
        <fullName evidence="3">Conjugal transfer protein TraG N-terminal domain-containing protein</fullName>
    </submittedName>
</protein>
<keyword evidence="1" id="KW-0812">Transmembrane</keyword>
<keyword evidence="1" id="KW-0472">Membrane</keyword>
<organism evidence="3 4">
    <name type="scientific">Allochromatium humboldtianum</name>
    <dbReference type="NCBI Taxonomy" id="504901"/>
    <lineage>
        <taxon>Bacteria</taxon>
        <taxon>Pseudomonadati</taxon>
        <taxon>Pseudomonadota</taxon>
        <taxon>Gammaproteobacteria</taxon>
        <taxon>Chromatiales</taxon>
        <taxon>Chromatiaceae</taxon>
        <taxon>Allochromatium</taxon>
    </lineage>
</organism>
<sequence length="1250" mass="131929">MWTIYSIGDPAFLQQVLNAVAMLVGADSFGRFIGIGFLLGTLIIAFQGLLQGAQSIRFQGLLVSFILYSLLFMPKVSVSIEGAYSGAVRVVDNVPLGPAVVGSAVSNLGYGLTRLFEQAFQTPAMTEHGFADALQVMATVRKTALSRLTTGEANSPTAGADVEQSWLNYVADCVLYAVDRQINGLTMDAILQATTLEAALQTPIVTGTTRLMLSETPETLTCAEAYGRLSAYTTTAFLPKFRQAVAAKLGIDQGAVDSRVRAALTTLAQDTVEAQQYMVMTAILPMLERGIVQHYNDIGQWNAALQTSQAIEQRNSQWATESSLFVRIMRPMMTFFEGFIFAIGPFMAFAVALGPLGIAMVGRYLIFGLWIQLWLPILAITNLYLIIATQRAFEALSGQAGVTLPSFRALYESDLLLQDYLATGGMLVASTPAISLMLIYGSAITATHLAGRLQSGDHINERQTSPDVLQPQAAATVGPWLQRTALGGTTAPGASGVLWSFNLGQSAQSSLRSAEQSAQQTQDSFTTSLSQSLAGSAAANHQTSLQYAFGQRLDASYSQADAAVLSASQDLSARFQNSQLSNNQMGTVLRAAIMTPKTAKGIERLAGELSTRYGVDRGMAYEIASAAVQKAATDQQLQARFAEGLAYDIQQGHSGSYTEGLNRTESAQLAQHAQDVLTTSRSVERAAQFVQQYGASGRFGAVETSGLLLAHPALYERLEQSIDRFGLAGDTARQADALLAAGVVGHRQQAYAIAGMGLLLGFYGGARANAMHADEKQQAEAAAQSIYAGLLGVRPPETIAPEGETGFVGPTPRFGEAQTRVVGAGLQDPGPAVVAGLARQRVAADGTIQTLGQAPASVGQLANAGEDAVAQQHLADMNAIRAEEHQRLGEEMAYRVSLPRPAAEAVQREMGGLWIRAAETGALAIAGAGGVSQQVSGAVGAFGQTLSQGGSLAEAVEAGRAAAGSAAGWSAARAAMIDTRLAQIGGYGLTPAQVALYREASESTLLAVAPSAGQMAARQAVIAESGSAGEAIATLIERAVVGRDDTDLRLISQYNHSAPMAPVGEAAAVGTLGQRHAPGPMRHSSATEGHLGQLLDLIAVPESHGNYNAWYNEADQHQVDLSTLTLDQVRAFQQQLLDSGNGGSAIGRYQFIPSTLGDLIERLDLSGAERFTPALQDRLALVLARDAGVNDWMDGAMPTDTFAYNLSQIWAGLPKDASNQSYHQGVGDNAARIDHATVINTLEMIRGTSR</sequence>
<dbReference type="InterPro" id="IPR012931">
    <property type="entry name" value="TraG_N_Proteobacteria"/>
</dbReference>
<comment type="caution">
    <text evidence="3">The sequence shown here is derived from an EMBL/GenBank/DDBJ whole genome shotgun (WGS) entry which is preliminary data.</text>
</comment>
<evidence type="ECO:0000313" key="3">
    <source>
        <dbReference type="EMBL" id="NVZ10527.1"/>
    </source>
</evidence>
<evidence type="ECO:0000259" key="2">
    <source>
        <dbReference type="Pfam" id="PF07916"/>
    </source>
</evidence>
<dbReference type="EMBL" id="JABZEO010000010">
    <property type="protein sequence ID" value="NVZ10527.1"/>
    <property type="molecule type" value="Genomic_DNA"/>
</dbReference>
<reference evidence="3 4" key="1">
    <citation type="submission" date="2020-06" db="EMBL/GenBank/DDBJ databases">
        <title>Whole-genome sequence of Allochromatium humboldtianum DSM 21881, type strain.</title>
        <authorList>
            <person name="Kyndt J.A."/>
            <person name="Meyer T.E."/>
        </authorList>
    </citation>
    <scope>NUCLEOTIDE SEQUENCE [LARGE SCALE GENOMIC DNA]</scope>
    <source>
        <strain evidence="3 4">DSM 21881</strain>
    </source>
</reference>
<dbReference type="Gene3D" id="1.10.530.10">
    <property type="match status" value="1"/>
</dbReference>
<name>A0A850RGJ0_9GAMM</name>
<evidence type="ECO:0000256" key="1">
    <source>
        <dbReference type="SAM" id="Phobius"/>
    </source>
</evidence>
<dbReference type="Pfam" id="PF07916">
    <property type="entry name" value="TraG_N"/>
    <property type="match status" value="1"/>
</dbReference>
<dbReference type="SUPFAM" id="SSF53955">
    <property type="entry name" value="Lysozyme-like"/>
    <property type="match status" value="1"/>
</dbReference>
<feature type="domain" description="TraG N-terminal Proteobacteria" evidence="2">
    <location>
        <begin position="3"/>
        <end position="458"/>
    </location>
</feature>
<feature type="transmembrane region" description="Helical" evidence="1">
    <location>
        <begin position="32"/>
        <end position="50"/>
    </location>
</feature>
<dbReference type="AlphaFoldDB" id="A0A850RGJ0"/>
<feature type="transmembrane region" description="Helical" evidence="1">
    <location>
        <begin position="364"/>
        <end position="387"/>
    </location>
</feature>
<keyword evidence="4" id="KW-1185">Reference proteome</keyword>
<feature type="transmembrane region" description="Helical" evidence="1">
    <location>
        <begin position="335"/>
        <end position="358"/>
    </location>
</feature>
<evidence type="ECO:0000313" key="4">
    <source>
        <dbReference type="Proteomes" id="UP000592294"/>
    </source>
</evidence>
<feature type="transmembrane region" description="Helical" evidence="1">
    <location>
        <begin position="420"/>
        <end position="440"/>
    </location>
</feature>
<keyword evidence="1" id="KW-1133">Transmembrane helix</keyword>
<proteinExistence type="predicted"/>
<gene>
    <name evidence="3" type="ORF">HW932_14780</name>
</gene>